<organism evidence="4">
    <name type="scientific">Soboliphyme baturini</name>
    <dbReference type="NCBI Taxonomy" id="241478"/>
    <lineage>
        <taxon>Eukaryota</taxon>
        <taxon>Metazoa</taxon>
        <taxon>Ecdysozoa</taxon>
        <taxon>Nematoda</taxon>
        <taxon>Enoplea</taxon>
        <taxon>Dorylaimia</taxon>
        <taxon>Dioctophymatida</taxon>
        <taxon>Dioctophymatoidea</taxon>
        <taxon>Soboliphymatidae</taxon>
        <taxon>Soboliphyme</taxon>
    </lineage>
</organism>
<name>A0A183ITB3_9BILA</name>
<gene>
    <name evidence="2" type="ORF">SBAD_LOCUS6860</name>
</gene>
<evidence type="ECO:0000313" key="2">
    <source>
        <dbReference type="EMBL" id="VDP10994.1"/>
    </source>
</evidence>
<sequence length="122" mass="13468">MQQLSADLKSQPQQQFFDLSGQYVELVKQEMVMGVPAPGREAARYPVERGPAVGQHGDMGTDPIITHPHRQHRHSKTLLPRSNTVFFNRVPQAVPANGAPMDICKSVARCDLHITPSISRCG</sequence>
<reference evidence="4" key="1">
    <citation type="submission" date="2016-06" db="UniProtKB">
        <authorList>
            <consortium name="WormBaseParasite"/>
        </authorList>
    </citation>
    <scope>IDENTIFICATION</scope>
</reference>
<evidence type="ECO:0000256" key="1">
    <source>
        <dbReference type="SAM" id="MobiDB-lite"/>
    </source>
</evidence>
<dbReference type="AlphaFoldDB" id="A0A183ITB3"/>
<feature type="region of interest" description="Disordered" evidence="1">
    <location>
        <begin position="50"/>
        <end position="75"/>
    </location>
</feature>
<reference evidence="2 3" key="2">
    <citation type="submission" date="2018-11" db="EMBL/GenBank/DDBJ databases">
        <authorList>
            <consortium name="Pathogen Informatics"/>
        </authorList>
    </citation>
    <scope>NUCLEOTIDE SEQUENCE [LARGE SCALE GENOMIC DNA]</scope>
</reference>
<dbReference type="WBParaSite" id="SBAD_0000712501-mRNA-1">
    <property type="protein sequence ID" value="SBAD_0000712501-mRNA-1"/>
    <property type="gene ID" value="SBAD_0000712501"/>
</dbReference>
<keyword evidence="3" id="KW-1185">Reference proteome</keyword>
<dbReference type="Proteomes" id="UP000270296">
    <property type="component" value="Unassembled WGS sequence"/>
</dbReference>
<evidence type="ECO:0000313" key="4">
    <source>
        <dbReference type="WBParaSite" id="SBAD_0000712501-mRNA-1"/>
    </source>
</evidence>
<protein>
    <submittedName>
        <fullName evidence="4">TORC_N domain-containing protein</fullName>
    </submittedName>
</protein>
<accession>A0A183ITB3</accession>
<proteinExistence type="predicted"/>
<evidence type="ECO:0000313" key="3">
    <source>
        <dbReference type="Proteomes" id="UP000270296"/>
    </source>
</evidence>
<dbReference type="EMBL" id="UZAM01010106">
    <property type="protein sequence ID" value="VDP10994.1"/>
    <property type="molecule type" value="Genomic_DNA"/>
</dbReference>